<dbReference type="eggNOG" id="COG0262">
    <property type="taxonomic scope" value="Bacteria"/>
</dbReference>
<dbReference type="Pfam" id="PF00186">
    <property type="entry name" value="DHFR_1"/>
    <property type="match status" value="1"/>
</dbReference>
<proteinExistence type="inferred from homology"/>
<dbReference type="InterPro" id="IPR017925">
    <property type="entry name" value="DHFR_CS"/>
</dbReference>
<keyword evidence="6 10" id="KW-0560">Oxidoreductase</keyword>
<dbReference type="InterPro" id="IPR001796">
    <property type="entry name" value="DHFR_dom"/>
</dbReference>
<dbReference type="PROSITE" id="PS00075">
    <property type="entry name" value="DHFR_1"/>
    <property type="match status" value="1"/>
</dbReference>
<dbReference type="Proteomes" id="UP000029015">
    <property type="component" value="Unassembled WGS sequence"/>
</dbReference>
<comment type="pathway">
    <text evidence="1">Cofactor biosynthesis; tetrahydrofolate biosynthesis; 5,6,7,8-tetrahydrofolate from 7,8-dihydrofolate: step 1/1.</text>
</comment>
<dbReference type="STRING" id="1437605.AB656_04390"/>
<organism evidence="10 11">
    <name type="scientific">Bifidobacterium actinocoloniiforme DSM 22766</name>
    <dbReference type="NCBI Taxonomy" id="1437605"/>
    <lineage>
        <taxon>Bacteria</taxon>
        <taxon>Bacillati</taxon>
        <taxon>Actinomycetota</taxon>
        <taxon>Actinomycetes</taxon>
        <taxon>Bifidobacteriales</taxon>
        <taxon>Bifidobacteriaceae</taxon>
        <taxon>Bifidobacterium</taxon>
    </lineage>
</organism>
<name>A0A086Z1Q2_9BIFI</name>
<evidence type="ECO:0000256" key="3">
    <source>
        <dbReference type="ARBA" id="ARBA00012856"/>
    </source>
</evidence>
<dbReference type="PANTHER" id="PTHR48069">
    <property type="entry name" value="DIHYDROFOLATE REDUCTASE"/>
    <property type="match status" value="1"/>
</dbReference>
<dbReference type="InterPro" id="IPR024072">
    <property type="entry name" value="DHFR-like_dom_sf"/>
</dbReference>
<dbReference type="UniPathway" id="UPA00077">
    <property type="reaction ID" value="UER00158"/>
</dbReference>
<feature type="region of interest" description="Disordered" evidence="8">
    <location>
        <begin position="1"/>
        <end position="32"/>
    </location>
</feature>
<feature type="domain" description="DHFR" evidence="9">
    <location>
        <begin position="39"/>
        <end position="220"/>
    </location>
</feature>
<dbReference type="GO" id="GO:0046655">
    <property type="term" value="P:folic acid metabolic process"/>
    <property type="evidence" value="ECO:0007669"/>
    <property type="project" value="TreeGrafter"/>
</dbReference>
<dbReference type="PATRIC" id="fig|1437605.7.peg.903"/>
<dbReference type="GO" id="GO:0050661">
    <property type="term" value="F:NADP binding"/>
    <property type="evidence" value="ECO:0007669"/>
    <property type="project" value="InterPro"/>
</dbReference>
<dbReference type="GO" id="GO:0005829">
    <property type="term" value="C:cytosol"/>
    <property type="evidence" value="ECO:0007669"/>
    <property type="project" value="TreeGrafter"/>
</dbReference>
<reference evidence="10 11" key="1">
    <citation type="submission" date="2014-03" db="EMBL/GenBank/DDBJ databases">
        <title>Genomics of Bifidobacteria.</title>
        <authorList>
            <person name="Ventura M."/>
            <person name="Milani C."/>
            <person name="Lugli G.A."/>
        </authorList>
    </citation>
    <scope>NUCLEOTIDE SEQUENCE [LARGE SCALE GENOMIC DNA]</scope>
    <source>
        <strain evidence="10 11">DSM 22766</strain>
    </source>
</reference>
<keyword evidence="4" id="KW-0554">One-carbon metabolism</keyword>
<evidence type="ECO:0000256" key="4">
    <source>
        <dbReference type="ARBA" id="ARBA00022563"/>
    </source>
</evidence>
<evidence type="ECO:0000256" key="8">
    <source>
        <dbReference type="SAM" id="MobiDB-lite"/>
    </source>
</evidence>
<dbReference type="KEGG" id="bact:AB656_04390"/>
<evidence type="ECO:0000256" key="6">
    <source>
        <dbReference type="ARBA" id="ARBA00023002"/>
    </source>
</evidence>
<dbReference type="Gene3D" id="3.40.430.10">
    <property type="entry name" value="Dihydrofolate Reductase, subunit A"/>
    <property type="match status" value="1"/>
</dbReference>
<evidence type="ECO:0000256" key="2">
    <source>
        <dbReference type="ARBA" id="ARBA00009539"/>
    </source>
</evidence>
<accession>A0A086Z1Q2</accession>
<dbReference type="GO" id="GO:0046654">
    <property type="term" value="P:tetrahydrofolate biosynthetic process"/>
    <property type="evidence" value="ECO:0007669"/>
    <property type="project" value="UniProtKB-UniPathway"/>
</dbReference>
<dbReference type="GO" id="GO:0046452">
    <property type="term" value="P:dihydrofolate metabolic process"/>
    <property type="evidence" value="ECO:0007669"/>
    <property type="project" value="TreeGrafter"/>
</dbReference>
<dbReference type="EMBL" id="JGYK01000001">
    <property type="protein sequence ID" value="KFI40452.1"/>
    <property type="molecule type" value="Genomic_DNA"/>
</dbReference>
<evidence type="ECO:0000256" key="1">
    <source>
        <dbReference type="ARBA" id="ARBA00004903"/>
    </source>
</evidence>
<evidence type="ECO:0000256" key="7">
    <source>
        <dbReference type="RuleBase" id="RU004474"/>
    </source>
</evidence>
<evidence type="ECO:0000313" key="10">
    <source>
        <dbReference type="EMBL" id="KFI40452.1"/>
    </source>
</evidence>
<feature type="compositionally biased region" description="Basic and acidic residues" evidence="8">
    <location>
        <begin position="1"/>
        <end position="16"/>
    </location>
</feature>
<dbReference type="SUPFAM" id="SSF53597">
    <property type="entry name" value="Dihydrofolate reductase-like"/>
    <property type="match status" value="1"/>
</dbReference>
<keyword evidence="5" id="KW-0521">NADP</keyword>
<dbReference type="CDD" id="cd00209">
    <property type="entry name" value="DHFR"/>
    <property type="match status" value="1"/>
</dbReference>
<dbReference type="PROSITE" id="PS51330">
    <property type="entry name" value="DHFR_2"/>
    <property type="match status" value="1"/>
</dbReference>
<comment type="caution">
    <text evidence="10">The sequence shown here is derived from an EMBL/GenBank/DDBJ whole genome shotgun (WGS) entry which is preliminary data.</text>
</comment>
<keyword evidence="11" id="KW-1185">Reference proteome</keyword>
<dbReference type="OrthoDB" id="9804315at2"/>
<dbReference type="InterPro" id="IPR012259">
    <property type="entry name" value="DHFR"/>
</dbReference>
<dbReference type="RefSeq" id="WP_033503565.1">
    <property type="nucleotide sequence ID" value="NZ_CP011786.1"/>
</dbReference>
<dbReference type="PRINTS" id="PR00070">
    <property type="entry name" value="DHFR"/>
</dbReference>
<protein>
    <recommendedName>
        <fullName evidence="3">dihydrofolate reductase</fullName>
        <ecNumber evidence="3">1.5.1.3</ecNumber>
    </recommendedName>
</protein>
<evidence type="ECO:0000259" key="9">
    <source>
        <dbReference type="PROSITE" id="PS51330"/>
    </source>
</evidence>
<dbReference type="GO" id="GO:0004146">
    <property type="term" value="F:dihydrofolate reductase activity"/>
    <property type="evidence" value="ECO:0007669"/>
    <property type="project" value="UniProtKB-EC"/>
</dbReference>
<gene>
    <name evidence="10" type="ORF">BACT_1156</name>
</gene>
<sequence>MEHDSSSKSGYHEPEPGHAGLLGDKSKEFEEDNLSDPCSINLIWAQARANDGKRGAIGYQGGMPWRLSEDMKRFKELTISHPVLMGRLTWQSMGSKPLPGRDNVVISGNPDFRAPGATVMMSLQDAVEMARQEAIPADGIDRSEIWVIGGARIFQEALSLADRAYVTELDAQVDADTFAPDMDELAGHRFWRVGQRGSWQQAVDPRDRGVKRFRYVTYEKVR</sequence>
<comment type="similarity">
    <text evidence="2 7">Belongs to the dihydrofolate reductase family.</text>
</comment>
<dbReference type="AlphaFoldDB" id="A0A086Z1Q2"/>
<dbReference type="PANTHER" id="PTHR48069:SF3">
    <property type="entry name" value="DIHYDROFOLATE REDUCTASE"/>
    <property type="match status" value="1"/>
</dbReference>
<evidence type="ECO:0000313" key="11">
    <source>
        <dbReference type="Proteomes" id="UP000029015"/>
    </source>
</evidence>
<dbReference type="EC" id="1.5.1.3" evidence="3"/>
<dbReference type="GO" id="GO:0006730">
    <property type="term" value="P:one-carbon metabolic process"/>
    <property type="evidence" value="ECO:0007669"/>
    <property type="project" value="UniProtKB-KW"/>
</dbReference>
<evidence type="ECO:0000256" key="5">
    <source>
        <dbReference type="ARBA" id="ARBA00022857"/>
    </source>
</evidence>